<evidence type="ECO:0000256" key="1">
    <source>
        <dbReference type="ARBA" id="ARBA00022729"/>
    </source>
</evidence>
<evidence type="ECO:0000256" key="2">
    <source>
        <dbReference type="ARBA" id="ARBA00023239"/>
    </source>
</evidence>
<keyword evidence="2 5" id="KW-0456">Lyase</keyword>
<dbReference type="InterPro" id="IPR008397">
    <property type="entry name" value="Alginate_lyase_dom"/>
</dbReference>
<dbReference type="Pfam" id="PF05426">
    <property type="entry name" value="Alginate_lyase"/>
    <property type="match status" value="1"/>
</dbReference>
<sequence>MNARHRLPAALLTLACTTAHAADAPRWWCPLATPSPASANDTVVTDALAHLRDQPHPMAHLHTQGLLPHQGIHDASDAAEHDWPLALRAAVAWRLRGKPELLQQVTRYLDAWATTYQPDFNPIDETNLADLFQAWALTRDALPASTRDAMAALIRRIAEGYLARLQAKTGSTYINDMNNWQSHRIKLLATSAAALGDPQLVAAARERLMIQVAANIRPDGGTVDFAQRDALHYVTYDLEPLVQAALALSPYGKDNLLEARSSTGSSIAAALDWLAPYADGRRTHQEFVRTSEPFDIERQRAGLKGYGGTWDPRNSAALYAQATVLIPKYRALAGRPGDAPPVLQVCTPTQEHK</sequence>
<proteinExistence type="predicted"/>
<dbReference type="EMBL" id="JBFOHL010000004">
    <property type="protein sequence ID" value="MEW9623813.1"/>
    <property type="molecule type" value="Genomic_DNA"/>
</dbReference>
<dbReference type="Gene3D" id="1.50.10.100">
    <property type="entry name" value="Chondroitin AC/alginate lyase"/>
    <property type="match status" value="1"/>
</dbReference>
<dbReference type="RefSeq" id="WP_367844121.1">
    <property type="nucleotide sequence ID" value="NZ_JBFOHL010000004.1"/>
</dbReference>
<evidence type="ECO:0000313" key="6">
    <source>
        <dbReference type="Proteomes" id="UP001556170"/>
    </source>
</evidence>
<feature type="signal peptide" evidence="3">
    <location>
        <begin position="1"/>
        <end position="21"/>
    </location>
</feature>
<dbReference type="SUPFAM" id="SSF48230">
    <property type="entry name" value="Chondroitin AC/alginate lyase"/>
    <property type="match status" value="1"/>
</dbReference>
<keyword evidence="1 3" id="KW-0732">Signal</keyword>
<feature type="domain" description="Alginate lyase" evidence="4">
    <location>
        <begin position="52"/>
        <end position="283"/>
    </location>
</feature>
<evidence type="ECO:0000256" key="3">
    <source>
        <dbReference type="SAM" id="SignalP"/>
    </source>
</evidence>
<gene>
    <name evidence="5" type="ORF">ABQJ56_06190</name>
</gene>
<accession>A0ABV3QPJ8</accession>
<protein>
    <submittedName>
        <fullName evidence="5">Alginate lyase family protein</fullName>
    </submittedName>
</protein>
<reference evidence="5 6" key="1">
    <citation type="submission" date="2024-06" db="EMBL/GenBank/DDBJ databases">
        <authorList>
            <person name="Woo H."/>
        </authorList>
    </citation>
    <scope>NUCLEOTIDE SEQUENCE [LARGE SCALE GENOMIC DNA]</scope>
    <source>
        <strain evidence="5 6">S2-g</strain>
    </source>
</reference>
<feature type="chain" id="PRO_5046829449" evidence="3">
    <location>
        <begin position="22"/>
        <end position="353"/>
    </location>
</feature>
<organism evidence="5 6">
    <name type="scientific">Rhodanobacter geophilus</name>
    <dbReference type="NCBI Taxonomy" id="3162488"/>
    <lineage>
        <taxon>Bacteria</taxon>
        <taxon>Pseudomonadati</taxon>
        <taxon>Pseudomonadota</taxon>
        <taxon>Gammaproteobacteria</taxon>
        <taxon>Lysobacterales</taxon>
        <taxon>Rhodanobacteraceae</taxon>
        <taxon>Rhodanobacter</taxon>
    </lineage>
</organism>
<comment type="caution">
    <text evidence="5">The sequence shown here is derived from an EMBL/GenBank/DDBJ whole genome shotgun (WGS) entry which is preliminary data.</text>
</comment>
<evidence type="ECO:0000259" key="4">
    <source>
        <dbReference type="Pfam" id="PF05426"/>
    </source>
</evidence>
<dbReference type="InterPro" id="IPR008929">
    <property type="entry name" value="Chondroitin_lyas"/>
</dbReference>
<keyword evidence="6" id="KW-1185">Reference proteome</keyword>
<dbReference type="GO" id="GO:0016829">
    <property type="term" value="F:lyase activity"/>
    <property type="evidence" value="ECO:0007669"/>
    <property type="project" value="UniProtKB-KW"/>
</dbReference>
<name>A0ABV3QPJ8_9GAMM</name>
<dbReference type="Proteomes" id="UP001556170">
    <property type="component" value="Unassembled WGS sequence"/>
</dbReference>
<evidence type="ECO:0000313" key="5">
    <source>
        <dbReference type="EMBL" id="MEW9623813.1"/>
    </source>
</evidence>